<dbReference type="Pfam" id="PF00109">
    <property type="entry name" value="ketoacyl-synt"/>
    <property type="match status" value="1"/>
</dbReference>
<feature type="non-terminal residue" evidence="5">
    <location>
        <position position="209"/>
    </location>
</feature>
<dbReference type="InterPro" id="IPR020841">
    <property type="entry name" value="PKS_Beta-ketoAc_synthase_dom"/>
</dbReference>
<dbReference type="Proteomes" id="UP000217473">
    <property type="component" value="Unassembled WGS sequence"/>
</dbReference>
<dbReference type="GO" id="GO:0004312">
    <property type="term" value="F:fatty acid synthase activity"/>
    <property type="evidence" value="ECO:0007669"/>
    <property type="project" value="TreeGrafter"/>
</dbReference>
<evidence type="ECO:0000313" key="6">
    <source>
        <dbReference type="Proteomes" id="UP000217473"/>
    </source>
</evidence>
<feature type="domain" description="Ketosynthase family 3 (KS3)" evidence="4">
    <location>
        <begin position="1"/>
        <end position="209"/>
    </location>
</feature>
<dbReference type="SMART" id="SM00825">
    <property type="entry name" value="PKS_KS"/>
    <property type="match status" value="1"/>
</dbReference>
<dbReference type="PANTHER" id="PTHR43775">
    <property type="entry name" value="FATTY ACID SYNTHASE"/>
    <property type="match status" value="1"/>
</dbReference>
<dbReference type="Gene3D" id="3.40.47.10">
    <property type="match status" value="1"/>
</dbReference>
<feature type="non-terminal residue" evidence="5">
    <location>
        <position position="1"/>
    </location>
</feature>
<name>A0AAX0QQY9_9STAP</name>
<dbReference type="InterPro" id="IPR018201">
    <property type="entry name" value="Ketoacyl_synth_AS"/>
</dbReference>
<dbReference type="InterPro" id="IPR050091">
    <property type="entry name" value="PKS_NRPS_Biosynth_Enz"/>
</dbReference>
<evidence type="ECO:0000313" key="5">
    <source>
        <dbReference type="EMBL" id="PCF44686.1"/>
    </source>
</evidence>
<dbReference type="InterPro" id="IPR016039">
    <property type="entry name" value="Thiolase-like"/>
</dbReference>
<accession>A0AAX0QQY9</accession>
<sequence length="209" mass="23100">AVIGTACRLPGDVSSTEEFWEMLKEHKDCVTDVPRSRFDIENVYSDNINAIGKSYTKKGAFISNIENFDYEFFNLTLPEAQVMDPQQRILLEVAYEAFYNAGYRKKELLGSNTAVYIGQMSYDWSHMELEGSLEDPYYAAGSSPSITSNRLSYILGLNGPSMTLDTACSSSLVAIDLAVEKLRSGKVSKALVGGVNIMLHPRSYIGCCA</sequence>
<dbReference type="EMBL" id="MWUR01000053">
    <property type="protein sequence ID" value="PCF44686.1"/>
    <property type="molecule type" value="Genomic_DNA"/>
</dbReference>
<reference evidence="5 6" key="1">
    <citation type="journal article" date="2017" name="PLoS ONE">
        <title>Development of a real-time PCR for detection of Staphylococcus pseudintermedius using a novel automated comparison of whole-genome sequences.</title>
        <authorList>
            <person name="Verstappen K.M."/>
            <person name="Huijbregts L."/>
            <person name="Spaninks M."/>
            <person name="Wagenaar J.A."/>
            <person name="Fluit A.C."/>
            <person name="Duim B."/>
        </authorList>
    </citation>
    <scope>NUCLEOTIDE SEQUENCE [LARGE SCALE GENOMIC DNA]</scope>
    <source>
        <strain evidence="5 6">15S02591-1</strain>
    </source>
</reference>
<comment type="caution">
    <text evidence="5">The sequence shown here is derived from an EMBL/GenBank/DDBJ whole genome shotgun (WGS) entry which is preliminary data.</text>
</comment>
<keyword evidence="1" id="KW-0596">Phosphopantetheine</keyword>
<proteinExistence type="predicted"/>
<dbReference type="InterPro" id="IPR014030">
    <property type="entry name" value="Ketoacyl_synth_N"/>
</dbReference>
<dbReference type="PROSITE" id="PS00606">
    <property type="entry name" value="KS3_1"/>
    <property type="match status" value="1"/>
</dbReference>
<gene>
    <name evidence="5" type="ORF">B5C07_13170</name>
</gene>
<dbReference type="GO" id="GO:0004315">
    <property type="term" value="F:3-oxoacyl-[acyl-carrier-protein] synthase activity"/>
    <property type="evidence" value="ECO:0007669"/>
    <property type="project" value="InterPro"/>
</dbReference>
<dbReference type="SUPFAM" id="SSF53901">
    <property type="entry name" value="Thiolase-like"/>
    <property type="match status" value="1"/>
</dbReference>
<dbReference type="CDD" id="cd00833">
    <property type="entry name" value="PKS"/>
    <property type="match status" value="1"/>
</dbReference>
<dbReference type="PANTHER" id="PTHR43775:SF37">
    <property type="entry name" value="SI:DKEY-61P9.11"/>
    <property type="match status" value="1"/>
</dbReference>
<evidence type="ECO:0000259" key="4">
    <source>
        <dbReference type="PROSITE" id="PS52004"/>
    </source>
</evidence>
<dbReference type="GO" id="GO:0006633">
    <property type="term" value="P:fatty acid biosynthetic process"/>
    <property type="evidence" value="ECO:0007669"/>
    <property type="project" value="InterPro"/>
</dbReference>
<evidence type="ECO:0000256" key="1">
    <source>
        <dbReference type="ARBA" id="ARBA00022450"/>
    </source>
</evidence>
<keyword evidence="2" id="KW-0597">Phosphoprotein</keyword>
<dbReference type="AlphaFoldDB" id="A0AAX0QQY9"/>
<keyword evidence="3" id="KW-0808">Transferase</keyword>
<organism evidence="5 6">
    <name type="scientific">Staphylococcus delphini</name>
    <dbReference type="NCBI Taxonomy" id="53344"/>
    <lineage>
        <taxon>Bacteria</taxon>
        <taxon>Bacillati</taxon>
        <taxon>Bacillota</taxon>
        <taxon>Bacilli</taxon>
        <taxon>Bacillales</taxon>
        <taxon>Staphylococcaceae</taxon>
        <taxon>Staphylococcus</taxon>
        <taxon>Staphylococcus intermedius group</taxon>
    </lineage>
</organism>
<dbReference type="PROSITE" id="PS52004">
    <property type="entry name" value="KS3_2"/>
    <property type="match status" value="1"/>
</dbReference>
<dbReference type="RefSeq" id="WP_142302700.1">
    <property type="nucleotide sequence ID" value="NZ_MWUR01000053.1"/>
</dbReference>
<protein>
    <recommendedName>
        <fullName evidence="4">Ketosynthase family 3 (KS3) domain-containing protein</fullName>
    </recommendedName>
</protein>
<evidence type="ECO:0000256" key="2">
    <source>
        <dbReference type="ARBA" id="ARBA00022553"/>
    </source>
</evidence>
<evidence type="ECO:0000256" key="3">
    <source>
        <dbReference type="ARBA" id="ARBA00022679"/>
    </source>
</evidence>